<evidence type="ECO:0000313" key="4">
    <source>
        <dbReference type="EMBL" id="SER21924.1"/>
    </source>
</evidence>
<dbReference type="STRING" id="478744.SAMN05444359_12873"/>
<keyword evidence="4" id="KW-0238">DNA-binding</keyword>
<feature type="compositionally biased region" description="Polar residues" evidence="1">
    <location>
        <begin position="153"/>
        <end position="163"/>
    </location>
</feature>
<feature type="domain" description="HTH LytTR-type" evidence="3">
    <location>
        <begin position="185"/>
        <end position="287"/>
    </location>
</feature>
<keyword evidence="2" id="KW-0472">Membrane</keyword>
<feature type="transmembrane region" description="Helical" evidence="2">
    <location>
        <begin position="30"/>
        <end position="50"/>
    </location>
</feature>
<feature type="region of interest" description="Disordered" evidence="1">
    <location>
        <begin position="138"/>
        <end position="163"/>
    </location>
</feature>
<dbReference type="EMBL" id="FOFB01000028">
    <property type="protein sequence ID" value="SER21924.1"/>
    <property type="molecule type" value="Genomic_DNA"/>
</dbReference>
<keyword evidence="2" id="KW-0812">Transmembrane</keyword>
<dbReference type="AlphaFoldDB" id="A0A1H9ME53"/>
<dbReference type="InterPro" id="IPR007492">
    <property type="entry name" value="LytTR_DNA-bd_dom"/>
</dbReference>
<evidence type="ECO:0000313" key="5">
    <source>
        <dbReference type="Proteomes" id="UP000199021"/>
    </source>
</evidence>
<evidence type="ECO:0000259" key="3">
    <source>
        <dbReference type="SMART" id="SM00850"/>
    </source>
</evidence>
<keyword evidence="2" id="KW-1133">Transmembrane helix</keyword>
<accession>A0A1H9ME53</accession>
<sequence length="288" mass="31727">MGVFIALVLIVFQPFGTAEAEIKNKNLFLSGYGLIVAVGFWSSGLFFRYYLVDQQWTVGKQILFTSICFWLGITVAYFYVHLLGGTPSWNTYGIFVHNAGAISFFLIIAMTLTDYVIKLKRYSRGAATFNAEFREKGTISSGSAPKEPGLTAEKTTSGNEVASTSADFLSSPATEKVSIKDEQDRPVVSLPTSHIWCLRSDRNYVDVFYLDASGEPAKLTVRNTLTKVNDGLPSGFISCHRSYIVRAGGVESVTGNAQGYQLHHPAFPDCPVPVSRSKSKEVLRFLRS</sequence>
<dbReference type="Pfam" id="PF04397">
    <property type="entry name" value="LytTR"/>
    <property type="match status" value="1"/>
</dbReference>
<evidence type="ECO:0000256" key="2">
    <source>
        <dbReference type="SAM" id="Phobius"/>
    </source>
</evidence>
<reference evidence="5" key="1">
    <citation type="submission" date="2016-10" db="EMBL/GenBank/DDBJ databases">
        <authorList>
            <person name="Varghese N."/>
            <person name="Submissions S."/>
        </authorList>
    </citation>
    <scope>NUCLEOTIDE SEQUENCE [LARGE SCALE GENOMIC DNA]</scope>
    <source>
        <strain evidence="5">DSM 24740</strain>
    </source>
</reference>
<feature type="transmembrane region" description="Helical" evidence="2">
    <location>
        <begin position="92"/>
        <end position="117"/>
    </location>
</feature>
<proteinExistence type="predicted"/>
<gene>
    <name evidence="4" type="ORF">SAMN05444359_12873</name>
</gene>
<name>A0A1H9ME53_9BACT</name>
<dbReference type="Gene3D" id="2.40.50.1020">
    <property type="entry name" value="LytTr DNA-binding domain"/>
    <property type="match status" value="1"/>
</dbReference>
<evidence type="ECO:0000256" key="1">
    <source>
        <dbReference type="SAM" id="MobiDB-lite"/>
    </source>
</evidence>
<dbReference type="SMART" id="SM00850">
    <property type="entry name" value="LytTR"/>
    <property type="match status" value="1"/>
</dbReference>
<dbReference type="InParanoid" id="A0A1H9ME53"/>
<keyword evidence="5" id="KW-1185">Reference proteome</keyword>
<dbReference type="Proteomes" id="UP000199021">
    <property type="component" value="Unassembled WGS sequence"/>
</dbReference>
<feature type="transmembrane region" description="Helical" evidence="2">
    <location>
        <begin position="62"/>
        <end position="80"/>
    </location>
</feature>
<protein>
    <submittedName>
        <fullName evidence="4">LytTr DNA-binding domain-containing protein</fullName>
    </submittedName>
</protein>
<dbReference type="GO" id="GO:0003677">
    <property type="term" value="F:DNA binding"/>
    <property type="evidence" value="ECO:0007669"/>
    <property type="project" value="UniProtKB-KW"/>
</dbReference>
<organism evidence="4 5">
    <name type="scientific">Neolewinella agarilytica</name>
    <dbReference type="NCBI Taxonomy" id="478744"/>
    <lineage>
        <taxon>Bacteria</taxon>
        <taxon>Pseudomonadati</taxon>
        <taxon>Bacteroidota</taxon>
        <taxon>Saprospiria</taxon>
        <taxon>Saprospirales</taxon>
        <taxon>Lewinellaceae</taxon>
        <taxon>Neolewinella</taxon>
    </lineage>
</organism>